<proteinExistence type="predicted"/>
<accession>A0ACC3N3N8</accession>
<dbReference type="Proteomes" id="UP001281147">
    <property type="component" value="Unassembled WGS sequence"/>
</dbReference>
<evidence type="ECO:0000313" key="2">
    <source>
        <dbReference type="Proteomes" id="UP001281147"/>
    </source>
</evidence>
<keyword evidence="2" id="KW-1185">Reference proteome</keyword>
<comment type="caution">
    <text evidence="1">The sequence shown here is derived from an EMBL/GenBank/DDBJ whole genome shotgun (WGS) entry which is preliminary data.</text>
</comment>
<dbReference type="EMBL" id="JAUTXU010000098">
    <property type="protein sequence ID" value="KAK3708766.1"/>
    <property type="molecule type" value="Genomic_DNA"/>
</dbReference>
<organism evidence="1 2">
    <name type="scientific">Vermiconidia calcicola</name>
    <dbReference type="NCBI Taxonomy" id="1690605"/>
    <lineage>
        <taxon>Eukaryota</taxon>
        <taxon>Fungi</taxon>
        <taxon>Dikarya</taxon>
        <taxon>Ascomycota</taxon>
        <taxon>Pezizomycotina</taxon>
        <taxon>Dothideomycetes</taxon>
        <taxon>Dothideomycetidae</taxon>
        <taxon>Mycosphaerellales</taxon>
        <taxon>Extremaceae</taxon>
        <taxon>Vermiconidia</taxon>
    </lineage>
</organism>
<protein>
    <submittedName>
        <fullName evidence="1">Uncharacterized protein</fullName>
    </submittedName>
</protein>
<sequence length="784" mass="85886">MAGYGTYAPPQSTPYAPLFPPSLAGPTNQQQTNVSNSASSRISNMSNNTYVMSGSPMKNSRRRTGEPYMPKIITTVGQRPACLVNASVTYVGNDMIYAFGGFDQYTDEVYNHVLKLNLTARQWSLVDNYGDIPGVRMGHTSCLWQGDKLLVYGGENEHRIHLSDVVIFDIKTAHWTSPEINGPIPRGRARHSAVIHDDKLFVCGGMTGGDNAVLDDICFLDLKTWTWSRTWRFVARYDHSSWVWGGKIWVSGGMSEDLDRSSEIWWLDFRGTPAFEGGPVYGMAGSDDARPLGERYGGYGFAQSPPPALGSTGYAANTGVQSNSATQIQRVPPVAPGAISSVKFISSPNLPIQNVGTHFHVFSSGCMLDFVTPATNMPLDTSLSALDLDTLRWQKLADGKDLFSPTYRWHYCCLNADGTHAWLLGCPKEIRGGVNGDTEEYLSDVVPIDLRKFGLLGNKMSQEARNEQRIPTSDTFVSSHLSAIGADLARTFNQPPESGSGTDFTITALRDDDYDAENMSEDGSPTTTFATPSTTTTEPAPSNTSPPIHVHRLILTARWPHFSRLYNSQMQEFHTRRMHIPEPYPAVKAFLYYLYTDSISSPPPTEFNSASNNASSTSPSLEDVANMMVMSNIYDMPRLRHLCVNRLVRDLDVQHAALIFDRASTAQEDWLKRRAASFCMTHWGRVVRTSTFRQLKRSAMLELCEGVDAEGRVVGGDELEAVGGLGGARLGSGYGVLYGGNGRKRGRVVSAVDGVEEGDGEGEGDGEADGDGEGEEEDEGMEIS</sequence>
<evidence type="ECO:0000313" key="1">
    <source>
        <dbReference type="EMBL" id="KAK3708766.1"/>
    </source>
</evidence>
<name>A0ACC3N3N8_9PEZI</name>
<reference evidence="1" key="1">
    <citation type="submission" date="2023-07" db="EMBL/GenBank/DDBJ databases">
        <title>Black Yeasts Isolated from many extreme environments.</title>
        <authorList>
            <person name="Coleine C."/>
            <person name="Stajich J.E."/>
            <person name="Selbmann L."/>
        </authorList>
    </citation>
    <scope>NUCLEOTIDE SEQUENCE</scope>
    <source>
        <strain evidence="1">CCFEE 5714</strain>
    </source>
</reference>
<gene>
    <name evidence="1" type="ORF">LTR37_011287</name>
</gene>